<comment type="similarity">
    <text evidence="2 7">Belongs to the methyltransferase superfamily. L-isoaspartyl/D-aspartyl protein methyltransferase family.</text>
</comment>
<dbReference type="EMBL" id="JARWAN010000024">
    <property type="protein sequence ID" value="MDR5899995.1"/>
    <property type="molecule type" value="Genomic_DNA"/>
</dbReference>
<dbReference type="EC" id="2.1.1.77" evidence="7"/>
<evidence type="ECO:0000256" key="4">
    <source>
        <dbReference type="ARBA" id="ARBA00022603"/>
    </source>
</evidence>
<sequence length="225" mass="24423">MAEESEQQAYARRRQMMVERQIAVRGITSAVVLNAMGKVPREAFLPPNMRAYAYEDAPLPISEHQSISQPYIVAYMVDALQLTGGGRLLEVGTGSGYAAAVLGEVGDEVVTLERYQSLADSAHQVLNALGYDNVEVIHTDGTLGWSEKAPYDAIVVTAGGPEVPESLKQQLAIGGRLVIPVGSVETQQTLIRVTRVSESEFCEEPLIEVRFVPLVGGAGWEDRHD</sequence>
<evidence type="ECO:0000256" key="2">
    <source>
        <dbReference type="ARBA" id="ARBA00005369"/>
    </source>
</evidence>
<reference evidence="8 9" key="1">
    <citation type="submission" date="2023-04" db="EMBL/GenBank/DDBJ databases">
        <title>A long-awaited taxogenomic arrangement of the family Halomonadaceae.</title>
        <authorList>
            <person name="De La Haba R."/>
            <person name="Chuvochina M."/>
            <person name="Wittouck S."/>
            <person name="Arahal D.R."/>
            <person name="Sanchez-Porro C."/>
            <person name="Hugenholtz P."/>
            <person name="Ventosa A."/>
        </authorList>
    </citation>
    <scope>NUCLEOTIDE SEQUENCE [LARGE SCALE GENOMIC DNA]</scope>
    <source>
        <strain evidence="8 9">DSM 21020</strain>
    </source>
</reference>
<dbReference type="HAMAP" id="MF_00090">
    <property type="entry name" value="PIMT"/>
    <property type="match status" value="1"/>
</dbReference>
<dbReference type="NCBIfam" id="TIGR00080">
    <property type="entry name" value="pimt"/>
    <property type="match status" value="1"/>
</dbReference>
<dbReference type="PANTHER" id="PTHR11579:SF0">
    <property type="entry name" value="PROTEIN-L-ISOASPARTATE(D-ASPARTATE) O-METHYLTRANSFERASE"/>
    <property type="match status" value="1"/>
</dbReference>
<evidence type="ECO:0000256" key="5">
    <source>
        <dbReference type="ARBA" id="ARBA00022679"/>
    </source>
</evidence>
<evidence type="ECO:0000313" key="8">
    <source>
        <dbReference type="EMBL" id="MDR5899995.1"/>
    </source>
</evidence>
<dbReference type="GO" id="GO:0004719">
    <property type="term" value="F:protein-L-isoaspartate (D-aspartate) O-methyltransferase activity"/>
    <property type="evidence" value="ECO:0007669"/>
    <property type="project" value="UniProtKB-EC"/>
</dbReference>
<dbReference type="CDD" id="cd02440">
    <property type="entry name" value="AdoMet_MTases"/>
    <property type="match status" value="1"/>
</dbReference>
<keyword evidence="6 7" id="KW-0949">S-adenosyl-L-methionine</keyword>
<keyword evidence="5 7" id="KW-0808">Transferase</keyword>
<comment type="function">
    <text evidence="7">Catalyzes the methyl esterification of L-isoaspartyl residues in peptides and proteins that result from spontaneous decomposition of normal L-aspartyl and L-asparaginyl residues. It plays a role in the repair and/or degradation of damaged proteins.</text>
</comment>
<evidence type="ECO:0000256" key="1">
    <source>
        <dbReference type="ARBA" id="ARBA00004496"/>
    </source>
</evidence>
<accession>A0ABU1H7A3</accession>
<proteinExistence type="inferred from homology"/>
<evidence type="ECO:0000256" key="3">
    <source>
        <dbReference type="ARBA" id="ARBA00022490"/>
    </source>
</evidence>
<comment type="catalytic activity">
    <reaction evidence="7">
        <text>[protein]-L-isoaspartate + S-adenosyl-L-methionine = [protein]-L-isoaspartate alpha-methyl ester + S-adenosyl-L-homocysteine</text>
        <dbReference type="Rhea" id="RHEA:12705"/>
        <dbReference type="Rhea" id="RHEA-COMP:12143"/>
        <dbReference type="Rhea" id="RHEA-COMP:12144"/>
        <dbReference type="ChEBI" id="CHEBI:57856"/>
        <dbReference type="ChEBI" id="CHEBI:59789"/>
        <dbReference type="ChEBI" id="CHEBI:90596"/>
        <dbReference type="ChEBI" id="CHEBI:90598"/>
        <dbReference type="EC" id="2.1.1.77"/>
    </reaction>
</comment>
<dbReference type="RefSeq" id="WP_309656872.1">
    <property type="nucleotide sequence ID" value="NZ_JARWAN010000024.1"/>
</dbReference>
<feature type="active site" evidence="7">
    <location>
        <position position="68"/>
    </location>
</feature>
<dbReference type="Proteomes" id="UP001254564">
    <property type="component" value="Unassembled WGS sequence"/>
</dbReference>
<dbReference type="Pfam" id="PF01135">
    <property type="entry name" value="PCMT"/>
    <property type="match status" value="1"/>
</dbReference>
<keyword evidence="4 7" id="KW-0489">Methyltransferase</keyword>
<evidence type="ECO:0000256" key="7">
    <source>
        <dbReference type="HAMAP-Rule" id="MF_00090"/>
    </source>
</evidence>
<dbReference type="Gene3D" id="3.40.50.150">
    <property type="entry name" value="Vaccinia Virus protein VP39"/>
    <property type="match status" value="1"/>
</dbReference>
<dbReference type="InterPro" id="IPR029063">
    <property type="entry name" value="SAM-dependent_MTases_sf"/>
</dbReference>
<dbReference type="NCBIfam" id="NF001453">
    <property type="entry name" value="PRK00312.1"/>
    <property type="match status" value="1"/>
</dbReference>
<keyword evidence="3 7" id="KW-0963">Cytoplasm</keyword>
<comment type="caution">
    <text evidence="8">The sequence shown here is derived from an EMBL/GenBank/DDBJ whole genome shotgun (WGS) entry which is preliminary data.</text>
</comment>
<gene>
    <name evidence="7" type="primary">pcm</name>
    <name evidence="8" type="ORF">QC823_13470</name>
</gene>
<keyword evidence="9" id="KW-1185">Reference proteome</keyword>
<comment type="subcellular location">
    <subcellularLocation>
        <location evidence="1 7">Cytoplasm</location>
    </subcellularLocation>
</comment>
<evidence type="ECO:0000313" key="9">
    <source>
        <dbReference type="Proteomes" id="UP001254564"/>
    </source>
</evidence>
<dbReference type="GO" id="GO:0032259">
    <property type="term" value="P:methylation"/>
    <property type="evidence" value="ECO:0007669"/>
    <property type="project" value="UniProtKB-KW"/>
</dbReference>
<dbReference type="SUPFAM" id="SSF53335">
    <property type="entry name" value="S-adenosyl-L-methionine-dependent methyltransferases"/>
    <property type="match status" value="1"/>
</dbReference>
<name>A0ABU1H7A3_9GAMM</name>
<dbReference type="InterPro" id="IPR000682">
    <property type="entry name" value="PCMT"/>
</dbReference>
<evidence type="ECO:0000256" key="6">
    <source>
        <dbReference type="ARBA" id="ARBA00022691"/>
    </source>
</evidence>
<protein>
    <recommendedName>
        <fullName evidence="7">Protein-L-isoaspartate O-methyltransferase</fullName>
        <ecNumber evidence="7">2.1.1.77</ecNumber>
    </recommendedName>
    <alternativeName>
        <fullName evidence="7">L-isoaspartyl protein carboxyl methyltransferase</fullName>
    </alternativeName>
    <alternativeName>
        <fullName evidence="7">Protein L-isoaspartyl methyltransferase</fullName>
    </alternativeName>
    <alternativeName>
        <fullName evidence="7">Protein-beta-aspartate methyltransferase</fullName>
        <shortName evidence="7">PIMT</shortName>
    </alternativeName>
</protein>
<dbReference type="PANTHER" id="PTHR11579">
    <property type="entry name" value="PROTEIN-L-ISOASPARTATE O-METHYLTRANSFERASE"/>
    <property type="match status" value="1"/>
</dbReference>
<organism evidence="8 9">
    <name type="scientific">Vreelandella vilamensis</name>
    <dbReference type="NCBI Taxonomy" id="531309"/>
    <lineage>
        <taxon>Bacteria</taxon>
        <taxon>Pseudomonadati</taxon>
        <taxon>Pseudomonadota</taxon>
        <taxon>Gammaproteobacteria</taxon>
        <taxon>Oceanospirillales</taxon>
        <taxon>Halomonadaceae</taxon>
        <taxon>Vreelandella</taxon>
    </lineage>
</organism>